<feature type="compositionally biased region" description="Gly residues" evidence="1">
    <location>
        <begin position="104"/>
        <end position="113"/>
    </location>
</feature>
<feature type="non-terminal residue" evidence="2">
    <location>
        <position position="1"/>
    </location>
</feature>
<gene>
    <name evidence="2" type="ORF">PCOR1329_LOCUS73559</name>
</gene>
<feature type="non-terminal residue" evidence="2">
    <location>
        <position position="187"/>
    </location>
</feature>
<evidence type="ECO:0000313" key="3">
    <source>
        <dbReference type="Proteomes" id="UP001189429"/>
    </source>
</evidence>
<organism evidence="2 3">
    <name type="scientific">Prorocentrum cordatum</name>
    <dbReference type="NCBI Taxonomy" id="2364126"/>
    <lineage>
        <taxon>Eukaryota</taxon>
        <taxon>Sar</taxon>
        <taxon>Alveolata</taxon>
        <taxon>Dinophyceae</taxon>
        <taxon>Prorocentrales</taxon>
        <taxon>Prorocentraceae</taxon>
        <taxon>Prorocentrum</taxon>
    </lineage>
</organism>
<feature type="region of interest" description="Disordered" evidence="1">
    <location>
        <begin position="90"/>
        <end position="129"/>
    </location>
</feature>
<reference evidence="2" key="1">
    <citation type="submission" date="2023-10" db="EMBL/GenBank/DDBJ databases">
        <authorList>
            <person name="Chen Y."/>
            <person name="Shah S."/>
            <person name="Dougan E. K."/>
            <person name="Thang M."/>
            <person name="Chan C."/>
        </authorList>
    </citation>
    <scope>NUCLEOTIDE SEQUENCE [LARGE SCALE GENOMIC DNA]</scope>
</reference>
<dbReference type="EMBL" id="CAUYUJ010019914">
    <property type="protein sequence ID" value="CAK0894530.1"/>
    <property type="molecule type" value="Genomic_DNA"/>
</dbReference>
<protein>
    <submittedName>
        <fullName evidence="2">Uncharacterized protein</fullName>
    </submittedName>
</protein>
<evidence type="ECO:0000256" key="1">
    <source>
        <dbReference type="SAM" id="MobiDB-lite"/>
    </source>
</evidence>
<dbReference type="Proteomes" id="UP001189429">
    <property type="component" value="Unassembled WGS sequence"/>
</dbReference>
<feature type="region of interest" description="Disordered" evidence="1">
    <location>
        <begin position="40"/>
        <end position="68"/>
    </location>
</feature>
<sequence length="187" mass="19435">RVYGKGGEGRAIKMTVPCEDGRLGQLRALKARLLLAGQGAERAAAAPAAPPVPPEVPEAPWEPAAGTWRGRESCSLEALYSEALQREAALHDLSNGDDDDSGSECGGSGGSGSADGASETGSVKSEELLEQELNGRYAVLESLLREKRGLEDQLRELHQLTGQGYRPGAQSRGAGERGEGGGQLGAQ</sequence>
<comment type="caution">
    <text evidence="2">The sequence shown here is derived from an EMBL/GenBank/DDBJ whole genome shotgun (WGS) entry which is preliminary data.</text>
</comment>
<feature type="region of interest" description="Disordered" evidence="1">
    <location>
        <begin position="158"/>
        <end position="187"/>
    </location>
</feature>
<name>A0ABN9X8X4_9DINO</name>
<evidence type="ECO:0000313" key="2">
    <source>
        <dbReference type="EMBL" id="CAK0894530.1"/>
    </source>
</evidence>
<accession>A0ABN9X8X4</accession>
<proteinExistence type="predicted"/>
<feature type="compositionally biased region" description="Pro residues" evidence="1">
    <location>
        <begin position="48"/>
        <end position="57"/>
    </location>
</feature>
<keyword evidence="3" id="KW-1185">Reference proteome</keyword>